<dbReference type="STRING" id="608538.HTH_0451"/>
<dbReference type="Proteomes" id="UP000002574">
    <property type="component" value="Chromosome"/>
</dbReference>
<evidence type="ECO:0000256" key="3">
    <source>
        <dbReference type="ARBA" id="ARBA00023004"/>
    </source>
</evidence>
<organism evidence="7 8">
    <name type="scientific">Hydrogenobacter thermophilus (strain DSM 6534 / IAM 12695 / TK-6)</name>
    <dbReference type="NCBI Taxonomy" id="608538"/>
    <lineage>
        <taxon>Bacteria</taxon>
        <taxon>Pseudomonadati</taxon>
        <taxon>Aquificota</taxon>
        <taxon>Aquificia</taxon>
        <taxon>Aquificales</taxon>
        <taxon>Aquificaceae</taxon>
        <taxon>Hydrogenobacter</taxon>
    </lineage>
</organism>
<keyword evidence="5" id="KW-0175">Coiled coil</keyword>
<dbReference type="CDD" id="cd03467">
    <property type="entry name" value="Rieske"/>
    <property type="match status" value="1"/>
</dbReference>
<dbReference type="SUPFAM" id="SSF117916">
    <property type="entry name" value="Fe-S cluster assembly (FSCA) domain-like"/>
    <property type="match status" value="1"/>
</dbReference>
<dbReference type="PANTHER" id="PTHR11178">
    <property type="entry name" value="IRON-SULFUR CLUSTER SCAFFOLD PROTEIN NFU-RELATED"/>
    <property type="match status" value="1"/>
</dbReference>
<dbReference type="eggNOG" id="COG0694">
    <property type="taxonomic scope" value="Bacteria"/>
</dbReference>
<accession>D3DGG3</accession>
<dbReference type="SUPFAM" id="SSF50022">
    <property type="entry name" value="ISP domain"/>
    <property type="match status" value="1"/>
</dbReference>
<dbReference type="InterPro" id="IPR034904">
    <property type="entry name" value="FSCA_dom_sf"/>
</dbReference>
<dbReference type="Pfam" id="PF00355">
    <property type="entry name" value="Rieske"/>
    <property type="match status" value="1"/>
</dbReference>
<dbReference type="GO" id="GO:0051537">
    <property type="term" value="F:2 iron, 2 sulfur cluster binding"/>
    <property type="evidence" value="ECO:0007669"/>
    <property type="project" value="UniProtKB-KW"/>
</dbReference>
<dbReference type="GO" id="GO:0016226">
    <property type="term" value="P:iron-sulfur cluster assembly"/>
    <property type="evidence" value="ECO:0007669"/>
    <property type="project" value="InterPro"/>
</dbReference>
<feature type="domain" description="Rieske" evidence="6">
    <location>
        <begin position="177"/>
        <end position="272"/>
    </location>
</feature>
<protein>
    <submittedName>
        <fullName evidence="7">Nitrogen-fixing NifU-like protein</fullName>
    </submittedName>
</protein>
<keyword evidence="2" id="KW-0479">Metal-binding</keyword>
<feature type="coiled-coil region" evidence="5">
    <location>
        <begin position="7"/>
        <end position="34"/>
    </location>
</feature>
<evidence type="ECO:0000313" key="7">
    <source>
        <dbReference type="EMBL" id="BAI68915.1"/>
    </source>
</evidence>
<evidence type="ECO:0000313" key="8">
    <source>
        <dbReference type="Proteomes" id="UP000002574"/>
    </source>
</evidence>
<sequence length="275" mass="31580">MTEELSFEKLAERIDELLAKVKNFEDEKRETVGELIKSIEEFTRMALVKLVKLMKEDSAGKDILLKAVREPEIYSLFLKHGIIREDDRTKAIKALELIRPYIRSHGGDVEFVDLKEKTLYVRLRGTCTGCSQVSFTLQQTILEAVQAYIPHIEKVELAKDTPVEAFLELSGKEEGYIKAFDISELKEGHVYRFLHEGVDVILMLWKGRVYAYRNSCAHQGHPLHEGELTEKGVLVCPWHRFEYSITSGECLTVPYVQLVSVPTKIQNGWVLLKVR</sequence>
<dbReference type="Gene3D" id="2.102.10.10">
    <property type="entry name" value="Rieske [2Fe-2S] iron-sulphur domain"/>
    <property type="match status" value="1"/>
</dbReference>
<evidence type="ECO:0000256" key="5">
    <source>
        <dbReference type="SAM" id="Coils"/>
    </source>
</evidence>
<dbReference type="EMBL" id="AP011112">
    <property type="protein sequence ID" value="BAI68915.1"/>
    <property type="molecule type" value="Genomic_DNA"/>
</dbReference>
<evidence type="ECO:0000256" key="2">
    <source>
        <dbReference type="ARBA" id="ARBA00022723"/>
    </source>
</evidence>
<proteinExistence type="predicted"/>
<dbReference type="eggNOG" id="COG2146">
    <property type="taxonomic scope" value="Bacteria"/>
</dbReference>
<evidence type="ECO:0000256" key="4">
    <source>
        <dbReference type="ARBA" id="ARBA00023014"/>
    </source>
</evidence>
<dbReference type="KEGG" id="hth:HTH_0451"/>
<dbReference type="AlphaFoldDB" id="D3DGG3"/>
<keyword evidence="1" id="KW-0001">2Fe-2S</keyword>
<gene>
    <name evidence="7" type="ordered locus">HTH_0451</name>
</gene>
<evidence type="ECO:0000259" key="6">
    <source>
        <dbReference type="PROSITE" id="PS51296"/>
    </source>
</evidence>
<dbReference type="PROSITE" id="PS51296">
    <property type="entry name" value="RIESKE"/>
    <property type="match status" value="1"/>
</dbReference>
<dbReference type="Gene3D" id="3.30.300.130">
    <property type="entry name" value="Fe-S cluster assembly (FSCA)"/>
    <property type="match status" value="1"/>
</dbReference>
<dbReference type="RefSeq" id="WP_012963098.1">
    <property type="nucleotide sequence ID" value="NC_013799.1"/>
</dbReference>
<name>D3DGG3_HYDTT</name>
<dbReference type="InterPro" id="IPR017941">
    <property type="entry name" value="Rieske_2Fe-2S"/>
</dbReference>
<evidence type="ECO:0000256" key="1">
    <source>
        <dbReference type="ARBA" id="ARBA00022714"/>
    </source>
</evidence>
<keyword evidence="3" id="KW-0408">Iron</keyword>
<dbReference type="GO" id="GO:0005506">
    <property type="term" value="F:iron ion binding"/>
    <property type="evidence" value="ECO:0007669"/>
    <property type="project" value="InterPro"/>
</dbReference>
<dbReference type="OrthoDB" id="9800776at2"/>
<dbReference type="PATRIC" id="fig|608538.5.peg.455"/>
<reference evidence="7 8" key="1">
    <citation type="journal article" date="2010" name="J. Bacteriol.">
        <title>Complete genome sequence of the thermophilic, obligately chemolithoautotrophic hydrogen-oxidizing bacterium Hydrogenobacter thermophilus TK-6.</title>
        <authorList>
            <person name="Arai H."/>
            <person name="Kanbe H."/>
            <person name="Ishii M."/>
            <person name="Igarashi Y."/>
        </authorList>
    </citation>
    <scope>NUCLEOTIDE SEQUENCE [LARGE SCALE GENOMIC DNA]</scope>
    <source>
        <strain evidence="8">DSM 6534 / IAM 12695 / TK-6 [Tokyo]</strain>
    </source>
</reference>
<dbReference type="InterPro" id="IPR036922">
    <property type="entry name" value="Rieske_2Fe-2S_sf"/>
</dbReference>
<dbReference type="InterPro" id="IPR001075">
    <property type="entry name" value="NIF_FeS_clus_asmbl_NifU_C"/>
</dbReference>
<keyword evidence="4" id="KW-0411">Iron-sulfur</keyword>
<dbReference type="Pfam" id="PF01106">
    <property type="entry name" value="NifU"/>
    <property type="match status" value="1"/>
</dbReference>
<dbReference type="KEGG" id="hte:Hydth_0449"/>
<keyword evidence="8" id="KW-1185">Reference proteome</keyword>